<dbReference type="GO" id="GO:0009913">
    <property type="term" value="P:epidermal cell differentiation"/>
    <property type="evidence" value="ECO:0007669"/>
    <property type="project" value="TreeGrafter"/>
</dbReference>
<dbReference type="EMBL" id="CAJNRE010005937">
    <property type="protein sequence ID" value="CAF2051328.1"/>
    <property type="molecule type" value="Genomic_DNA"/>
</dbReference>
<reference evidence="11" key="1">
    <citation type="submission" date="2021-02" db="EMBL/GenBank/DDBJ databases">
        <authorList>
            <person name="Nowell W R."/>
        </authorList>
    </citation>
    <scope>NUCLEOTIDE SEQUENCE</scope>
</reference>
<dbReference type="SUPFAM" id="SSF57667">
    <property type="entry name" value="beta-beta-alpha zinc fingers"/>
    <property type="match status" value="1"/>
</dbReference>
<feature type="region of interest" description="Disordered" evidence="8">
    <location>
        <begin position="410"/>
        <end position="431"/>
    </location>
</feature>
<dbReference type="EMBL" id="CAJOBH010000510">
    <property type="protein sequence ID" value="CAF3797589.1"/>
    <property type="molecule type" value="Genomic_DNA"/>
</dbReference>
<dbReference type="PROSITE" id="PS50157">
    <property type="entry name" value="ZINC_FINGER_C2H2_2"/>
    <property type="match status" value="2"/>
</dbReference>
<comment type="subcellular location">
    <subcellularLocation>
        <location evidence="1">Nucleus</location>
    </subcellularLocation>
</comment>
<evidence type="ECO:0000259" key="9">
    <source>
        <dbReference type="PROSITE" id="PS50157"/>
    </source>
</evidence>
<evidence type="ECO:0000256" key="7">
    <source>
        <dbReference type="PROSITE-ProRule" id="PRU00042"/>
    </source>
</evidence>
<feature type="region of interest" description="Disordered" evidence="8">
    <location>
        <begin position="124"/>
        <end position="165"/>
    </location>
</feature>
<protein>
    <recommendedName>
        <fullName evidence="9">C2H2-type domain-containing protein</fullName>
    </recommendedName>
</protein>
<evidence type="ECO:0000256" key="6">
    <source>
        <dbReference type="ARBA" id="ARBA00023242"/>
    </source>
</evidence>
<dbReference type="EMBL" id="CAJOBJ010000356">
    <property type="protein sequence ID" value="CAF3816695.1"/>
    <property type="molecule type" value="Genomic_DNA"/>
</dbReference>
<dbReference type="PANTHER" id="PTHR10032:SF271">
    <property type="entry name" value="RH12261P-RELATED"/>
    <property type="match status" value="1"/>
</dbReference>
<proteinExistence type="predicted"/>
<dbReference type="Proteomes" id="UP000663855">
    <property type="component" value="Unassembled WGS sequence"/>
</dbReference>
<organism evidence="11 16">
    <name type="scientific">Rotaria magnacalcarata</name>
    <dbReference type="NCBI Taxonomy" id="392030"/>
    <lineage>
        <taxon>Eukaryota</taxon>
        <taxon>Metazoa</taxon>
        <taxon>Spiralia</taxon>
        <taxon>Gnathifera</taxon>
        <taxon>Rotifera</taxon>
        <taxon>Eurotatoria</taxon>
        <taxon>Bdelloidea</taxon>
        <taxon>Philodinida</taxon>
        <taxon>Philodinidae</taxon>
        <taxon>Rotaria</taxon>
    </lineage>
</organism>
<dbReference type="FunFam" id="3.30.160.60:FF:000100">
    <property type="entry name" value="Zinc finger 45-like"/>
    <property type="match status" value="1"/>
</dbReference>
<evidence type="ECO:0000256" key="5">
    <source>
        <dbReference type="ARBA" id="ARBA00022833"/>
    </source>
</evidence>
<dbReference type="Proteomes" id="UP000676336">
    <property type="component" value="Unassembled WGS sequence"/>
</dbReference>
<dbReference type="InterPro" id="IPR013087">
    <property type="entry name" value="Znf_C2H2_type"/>
</dbReference>
<dbReference type="PROSITE" id="PS00028">
    <property type="entry name" value="ZINC_FINGER_C2H2_1"/>
    <property type="match status" value="2"/>
</dbReference>
<dbReference type="EMBL" id="CAJNOV010011369">
    <property type="protein sequence ID" value="CAF1445762.1"/>
    <property type="molecule type" value="Genomic_DNA"/>
</dbReference>
<name>A0A815P862_9BILA</name>
<accession>A0A815P862</accession>
<dbReference type="GO" id="GO:0000981">
    <property type="term" value="F:DNA-binding transcription factor activity, RNA polymerase II-specific"/>
    <property type="evidence" value="ECO:0007669"/>
    <property type="project" value="TreeGrafter"/>
</dbReference>
<gene>
    <name evidence="13" type="ORF">BYL167_LOCUS2810</name>
    <name evidence="11" type="ORF">CJN711_LOCUS24294</name>
    <name evidence="15" type="ORF">GIL414_LOCUS1966</name>
    <name evidence="10" type="ORF">KQP761_LOCUS4919</name>
    <name evidence="12" type="ORF">MBJ925_LOCUS13076</name>
    <name evidence="14" type="ORF">SMN809_LOCUS1366</name>
</gene>
<evidence type="ECO:0000313" key="14">
    <source>
        <dbReference type="EMBL" id="CAF3804470.1"/>
    </source>
</evidence>
<dbReference type="GO" id="GO:0000978">
    <property type="term" value="F:RNA polymerase II cis-regulatory region sequence-specific DNA binding"/>
    <property type="evidence" value="ECO:0007669"/>
    <property type="project" value="TreeGrafter"/>
</dbReference>
<dbReference type="Proteomes" id="UP000663834">
    <property type="component" value="Unassembled WGS sequence"/>
</dbReference>
<sequence length="431" mass="48326">MYIFNTKTSRCSLCYALLSTNTNPTSSTVTYSSSSLNRRYATRCSISSIERLISSSIKFERLWRKNENGVINNRSICFRCCGTIRQIEQIQNDIEQLNNDKKLLMNKIKHNLSKRAHILQGQRHQNNNFLTNHQTSPLYEDDDTEEGEEKPRTVITTNGNGHSSPLIIPPTTTLVGAKRRKCNIAHKINLENKPIESPLLSFNHLKQSNTAIAQPTTKFPSPNLFFDSQSSKYHRSRLFSSGINGHDLANLSFGSSYKPLALANTSSSSSPPPPPTTTTPQFLDPATGALIAIVSNPHHAALLAQQHQQILKSSSSISPSSIDTIDDHEIISTKPTPLPKKFPCLLCGRDFSNKSNLNRHHSIVHVALRNFECIRCPKKFKLRQGLKTHMQRCHGVNADEPTFVLQKHRLHNHHHHPSLSSSSQVIAQTNK</sequence>
<feature type="domain" description="C2H2-type" evidence="9">
    <location>
        <begin position="371"/>
        <end position="394"/>
    </location>
</feature>
<dbReference type="Proteomes" id="UP000681720">
    <property type="component" value="Unassembled WGS sequence"/>
</dbReference>
<keyword evidence="5" id="KW-0862">Zinc</keyword>
<dbReference type="Proteomes" id="UP000681967">
    <property type="component" value="Unassembled WGS sequence"/>
</dbReference>
<keyword evidence="6" id="KW-0539">Nucleus</keyword>
<keyword evidence="2" id="KW-0479">Metal-binding</keyword>
<evidence type="ECO:0000313" key="11">
    <source>
        <dbReference type="EMBL" id="CAF1445762.1"/>
    </source>
</evidence>
<dbReference type="GO" id="GO:0005634">
    <property type="term" value="C:nucleus"/>
    <property type="evidence" value="ECO:0007669"/>
    <property type="project" value="UniProtKB-SubCell"/>
</dbReference>
<dbReference type="AlphaFoldDB" id="A0A815P862"/>
<dbReference type="InterPro" id="IPR027756">
    <property type="entry name" value="Ovo-like"/>
</dbReference>
<evidence type="ECO:0000256" key="8">
    <source>
        <dbReference type="SAM" id="MobiDB-lite"/>
    </source>
</evidence>
<evidence type="ECO:0000313" key="12">
    <source>
        <dbReference type="EMBL" id="CAF2051328.1"/>
    </source>
</evidence>
<evidence type="ECO:0000313" key="10">
    <source>
        <dbReference type="EMBL" id="CAF1304181.1"/>
    </source>
</evidence>
<evidence type="ECO:0000313" key="13">
    <source>
        <dbReference type="EMBL" id="CAF3797589.1"/>
    </source>
</evidence>
<comment type="caution">
    <text evidence="11">The sequence shown here is derived from an EMBL/GenBank/DDBJ whole genome shotgun (WGS) entry which is preliminary data.</text>
</comment>
<evidence type="ECO:0000256" key="2">
    <source>
        <dbReference type="ARBA" id="ARBA00022723"/>
    </source>
</evidence>
<dbReference type="Gene3D" id="3.30.160.60">
    <property type="entry name" value="Classic Zinc Finger"/>
    <property type="match status" value="1"/>
</dbReference>
<feature type="compositionally biased region" description="Polar residues" evidence="8">
    <location>
        <begin position="124"/>
        <end position="137"/>
    </location>
</feature>
<feature type="region of interest" description="Disordered" evidence="8">
    <location>
        <begin position="262"/>
        <end position="282"/>
    </location>
</feature>
<dbReference type="EMBL" id="CAJOBI010000206">
    <property type="protein sequence ID" value="CAF3804470.1"/>
    <property type="molecule type" value="Genomic_DNA"/>
</dbReference>
<dbReference type="InterPro" id="IPR036236">
    <property type="entry name" value="Znf_C2H2_sf"/>
</dbReference>
<dbReference type="GO" id="GO:0008270">
    <property type="term" value="F:zinc ion binding"/>
    <property type="evidence" value="ECO:0007669"/>
    <property type="project" value="UniProtKB-KW"/>
</dbReference>
<evidence type="ECO:0000313" key="15">
    <source>
        <dbReference type="EMBL" id="CAF3816695.1"/>
    </source>
</evidence>
<feature type="domain" description="C2H2-type" evidence="9">
    <location>
        <begin position="342"/>
        <end position="370"/>
    </location>
</feature>
<keyword evidence="3" id="KW-0677">Repeat</keyword>
<dbReference type="PANTHER" id="PTHR10032">
    <property type="entry name" value="ZINC FINGER PROTEIN WITH KRAB AND SCAN DOMAINS"/>
    <property type="match status" value="1"/>
</dbReference>
<evidence type="ECO:0000256" key="3">
    <source>
        <dbReference type="ARBA" id="ARBA00022737"/>
    </source>
</evidence>
<dbReference type="Proteomes" id="UP000663824">
    <property type="component" value="Unassembled WGS sequence"/>
</dbReference>
<feature type="compositionally biased region" description="Acidic residues" evidence="8">
    <location>
        <begin position="139"/>
        <end position="148"/>
    </location>
</feature>
<evidence type="ECO:0000256" key="4">
    <source>
        <dbReference type="ARBA" id="ARBA00022771"/>
    </source>
</evidence>
<evidence type="ECO:0000256" key="1">
    <source>
        <dbReference type="ARBA" id="ARBA00004123"/>
    </source>
</evidence>
<evidence type="ECO:0000313" key="16">
    <source>
        <dbReference type="Proteomes" id="UP000663855"/>
    </source>
</evidence>
<dbReference type="OrthoDB" id="8117402at2759"/>
<keyword evidence="4 7" id="KW-0863">Zinc-finger</keyword>
<feature type="compositionally biased region" description="Polar residues" evidence="8">
    <location>
        <begin position="154"/>
        <end position="163"/>
    </location>
</feature>
<dbReference type="SMART" id="SM00355">
    <property type="entry name" value="ZnF_C2H2"/>
    <property type="match status" value="2"/>
</dbReference>
<dbReference type="EMBL" id="CAJNOW010001096">
    <property type="protein sequence ID" value="CAF1304181.1"/>
    <property type="molecule type" value="Genomic_DNA"/>
</dbReference>